<dbReference type="Pfam" id="PF02221">
    <property type="entry name" value="E1_DerP2_DerF2"/>
    <property type="match status" value="1"/>
</dbReference>
<proteinExistence type="predicted"/>
<evidence type="ECO:0000259" key="3">
    <source>
        <dbReference type="SMART" id="SM00737"/>
    </source>
</evidence>
<sequence length="171" mass="18525">MHQSFLFLFFLLTATISVIDAVPHRLRRGTTVFTQCPYENPPPVLEVAITPDPIAPGRPFYFAVNGTTVADIDASDDVQIGVLFGTDPKARPLTTPFTTAFCNVDGNIACPLKAGTSYSRTGLSVPTPQTLPPSFQLFVTIVNVRTKFVHGCALANVETQLLADGVLIERF</sequence>
<feature type="signal peptide" evidence="2">
    <location>
        <begin position="1"/>
        <end position="21"/>
    </location>
</feature>
<evidence type="ECO:0000313" key="5">
    <source>
        <dbReference type="Proteomes" id="UP000789572"/>
    </source>
</evidence>
<keyword evidence="2" id="KW-0732">Signal</keyword>
<dbReference type="Proteomes" id="UP000789572">
    <property type="component" value="Unassembled WGS sequence"/>
</dbReference>
<name>A0A9N8ZTB9_9GLOM</name>
<feature type="domain" description="MD-2-related lipid-recognition" evidence="3">
    <location>
        <begin position="33"/>
        <end position="157"/>
    </location>
</feature>
<accession>A0A9N8ZTB9</accession>
<keyword evidence="5" id="KW-1185">Reference proteome</keyword>
<dbReference type="InterPro" id="IPR003172">
    <property type="entry name" value="ML_dom"/>
</dbReference>
<reference evidence="4" key="1">
    <citation type="submission" date="2021-06" db="EMBL/GenBank/DDBJ databases">
        <authorList>
            <person name="Kallberg Y."/>
            <person name="Tangrot J."/>
            <person name="Rosling A."/>
        </authorList>
    </citation>
    <scope>NUCLEOTIDE SEQUENCE</scope>
    <source>
        <strain evidence="4">IA702</strain>
    </source>
</reference>
<dbReference type="OrthoDB" id="2448074at2759"/>
<protein>
    <recommendedName>
        <fullName evidence="1">Phosphatidylglycerol/phosphatidylinositol transfer protein</fullName>
    </recommendedName>
</protein>
<evidence type="ECO:0000313" key="4">
    <source>
        <dbReference type="EMBL" id="CAG8506612.1"/>
    </source>
</evidence>
<feature type="chain" id="PRO_5040240340" description="Phosphatidylglycerol/phosphatidylinositol transfer protein" evidence="2">
    <location>
        <begin position="22"/>
        <end position="171"/>
    </location>
</feature>
<evidence type="ECO:0000256" key="1">
    <source>
        <dbReference type="ARBA" id="ARBA00016056"/>
    </source>
</evidence>
<evidence type="ECO:0000256" key="2">
    <source>
        <dbReference type="SAM" id="SignalP"/>
    </source>
</evidence>
<dbReference type="SMART" id="SM00737">
    <property type="entry name" value="ML"/>
    <property type="match status" value="1"/>
</dbReference>
<organism evidence="4 5">
    <name type="scientific">Paraglomus occultum</name>
    <dbReference type="NCBI Taxonomy" id="144539"/>
    <lineage>
        <taxon>Eukaryota</taxon>
        <taxon>Fungi</taxon>
        <taxon>Fungi incertae sedis</taxon>
        <taxon>Mucoromycota</taxon>
        <taxon>Glomeromycotina</taxon>
        <taxon>Glomeromycetes</taxon>
        <taxon>Paraglomerales</taxon>
        <taxon>Paraglomeraceae</taxon>
        <taxon>Paraglomus</taxon>
    </lineage>
</organism>
<dbReference type="AlphaFoldDB" id="A0A9N8ZTB9"/>
<dbReference type="EMBL" id="CAJVPJ010000286">
    <property type="protein sequence ID" value="CAG8506612.1"/>
    <property type="molecule type" value="Genomic_DNA"/>
</dbReference>
<comment type="caution">
    <text evidence="4">The sequence shown here is derived from an EMBL/GenBank/DDBJ whole genome shotgun (WGS) entry which is preliminary data.</text>
</comment>
<gene>
    <name evidence="4" type="ORF">POCULU_LOCUS2850</name>
</gene>
<dbReference type="SUPFAM" id="SSF81296">
    <property type="entry name" value="E set domains"/>
    <property type="match status" value="1"/>
</dbReference>
<dbReference type="InterPro" id="IPR014756">
    <property type="entry name" value="Ig_E-set"/>
</dbReference>